<name>A0A383C6S5_9ZZZZ</name>
<dbReference type="Gene3D" id="3.40.50.150">
    <property type="entry name" value="Vaccinia Virus protein VP39"/>
    <property type="match status" value="1"/>
</dbReference>
<evidence type="ECO:0000313" key="1">
    <source>
        <dbReference type="EMBL" id="SVE28106.1"/>
    </source>
</evidence>
<dbReference type="EMBL" id="UINC01206461">
    <property type="protein sequence ID" value="SVE28106.1"/>
    <property type="molecule type" value="Genomic_DNA"/>
</dbReference>
<sequence>MTQHLDYYLEKNISPVEQDISDFGRHLDRREALYRSLGIYSNAIKGKRVLEVGPGSGQNSLHLAHSMPEELVLVEPNP</sequence>
<evidence type="ECO:0008006" key="2">
    <source>
        <dbReference type="Google" id="ProtNLM"/>
    </source>
</evidence>
<reference evidence="1" key="1">
    <citation type="submission" date="2018-05" db="EMBL/GenBank/DDBJ databases">
        <authorList>
            <person name="Lanie J.A."/>
            <person name="Ng W.-L."/>
            <person name="Kazmierczak K.M."/>
            <person name="Andrzejewski T.M."/>
            <person name="Davidsen T.M."/>
            <person name="Wayne K.J."/>
            <person name="Tettelin H."/>
            <person name="Glass J.I."/>
            <person name="Rusch D."/>
            <person name="Podicherti R."/>
            <person name="Tsui H.-C.T."/>
            <person name="Winkler M.E."/>
        </authorList>
    </citation>
    <scope>NUCLEOTIDE SEQUENCE</scope>
</reference>
<dbReference type="AlphaFoldDB" id="A0A383C6S5"/>
<feature type="non-terminal residue" evidence="1">
    <location>
        <position position="78"/>
    </location>
</feature>
<dbReference type="SUPFAM" id="SSF53335">
    <property type="entry name" value="S-adenosyl-L-methionine-dependent methyltransferases"/>
    <property type="match status" value="1"/>
</dbReference>
<dbReference type="InterPro" id="IPR029063">
    <property type="entry name" value="SAM-dependent_MTases_sf"/>
</dbReference>
<organism evidence="1">
    <name type="scientific">marine metagenome</name>
    <dbReference type="NCBI Taxonomy" id="408172"/>
    <lineage>
        <taxon>unclassified sequences</taxon>
        <taxon>metagenomes</taxon>
        <taxon>ecological metagenomes</taxon>
    </lineage>
</organism>
<gene>
    <name evidence="1" type="ORF">METZ01_LOCUS480960</name>
</gene>
<accession>A0A383C6S5</accession>
<protein>
    <recommendedName>
        <fullName evidence="2">Ribosomal RNA adenine methylase transferase N-terminal domain-containing protein</fullName>
    </recommendedName>
</protein>
<proteinExistence type="predicted"/>